<evidence type="ECO:0000256" key="1">
    <source>
        <dbReference type="ARBA" id="ARBA00023015"/>
    </source>
</evidence>
<dbReference type="InterPro" id="IPR011991">
    <property type="entry name" value="ArsR-like_HTH"/>
</dbReference>
<dbReference type="FunCoup" id="D6Z5N5">
    <property type="interactions" value="99"/>
</dbReference>
<dbReference type="InParanoid" id="D6Z5N5"/>
<keyword evidence="1" id="KW-0805">Transcription regulation</keyword>
<dbReference type="CDD" id="cd00090">
    <property type="entry name" value="HTH_ARSR"/>
    <property type="match status" value="1"/>
</dbReference>
<evidence type="ECO:0000259" key="5">
    <source>
        <dbReference type="PROSITE" id="PS50987"/>
    </source>
</evidence>
<feature type="domain" description="HTH arsR-type" evidence="5">
    <location>
        <begin position="35"/>
        <end position="129"/>
    </location>
</feature>
<evidence type="ECO:0000313" key="7">
    <source>
        <dbReference type="Proteomes" id="UP000001508"/>
    </source>
</evidence>
<dbReference type="GO" id="GO:0003677">
    <property type="term" value="F:DNA binding"/>
    <property type="evidence" value="ECO:0007669"/>
    <property type="project" value="UniProtKB-KW"/>
</dbReference>
<evidence type="ECO:0000256" key="4">
    <source>
        <dbReference type="SAM" id="MobiDB-lite"/>
    </source>
</evidence>
<evidence type="ECO:0000256" key="2">
    <source>
        <dbReference type="ARBA" id="ARBA00023125"/>
    </source>
</evidence>
<sequence length="136" mass="15394">MLNMKQATEHNRTNPAESPGDLMEEKKVSASAQLLSMEILEQAAECLRTLAHPHRLRIVQILLDHEESVGELARACELPSHMVSEHLRLLKDRGFLESRRDGRKVFYSIAEPALASIMHCIEERFGSSQQSPTPHQ</sequence>
<dbReference type="AlphaFoldDB" id="D6Z5N5"/>
<dbReference type="PRINTS" id="PR00778">
    <property type="entry name" value="HTHARSR"/>
</dbReference>
<dbReference type="GO" id="GO:0003700">
    <property type="term" value="F:DNA-binding transcription factor activity"/>
    <property type="evidence" value="ECO:0007669"/>
    <property type="project" value="InterPro"/>
</dbReference>
<organism evidence="6 7">
    <name type="scientific">Desulfurivibrio alkaliphilus (strain DSM 19089 / UNIQEM U267 / AHT2)</name>
    <dbReference type="NCBI Taxonomy" id="589865"/>
    <lineage>
        <taxon>Bacteria</taxon>
        <taxon>Pseudomonadati</taxon>
        <taxon>Thermodesulfobacteriota</taxon>
        <taxon>Desulfobulbia</taxon>
        <taxon>Desulfobulbales</taxon>
        <taxon>Desulfobulbaceae</taxon>
        <taxon>Desulfurivibrio</taxon>
    </lineage>
</organism>
<dbReference type="Pfam" id="PF12840">
    <property type="entry name" value="HTH_20"/>
    <property type="match status" value="1"/>
</dbReference>
<dbReference type="KEGG" id="dak:DaAHT2_2101"/>
<dbReference type="InterPro" id="IPR036390">
    <property type="entry name" value="WH_DNA-bd_sf"/>
</dbReference>
<dbReference type="Gene3D" id="1.10.10.10">
    <property type="entry name" value="Winged helix-like DNA-binding domain superfamily/Winged helix DNA-binding domain"/>
    <property type="match status" value="1"/>
</dbReference>
<dbReference type="STRING" id="589865.DaAHT2_2101"/>
<keyword evidence="2" id="KW-0238">DNA-binding</keyword>
<name>D6Z5N5_DESAT</name>
<keyword evidence="7" id="KW-1185">Reference proteome</keyword>
<dbReference type="eggNOG" id="COG0640">
    <property type="taxonomic scope" value="Bacteria"/>
</dbReference>
<protein>
    <submittedName>
        <fullName evidence="6">Transcriptional regulator, ArsR family</fullName>
    </submittedName>
</protein>
<evidence type="ECO:0000313" key="6">
    <source>
        <dbReference type="EMBL" id="ADH86772.1"/>
    </source>
</evidence>
<reference evidence="7" key="1">
    <citation type="submission" date="2010-02" db="EMBL/GenBank/DDBJ databases">
        <title>Complete sequence of Desulfurivibrio alkaliphilus AHT2.</title>
        <authorList>
            <consortium name="US DOE Joint Genome Institute"/>
            <person name="Pitluck S."/>
            <person name="Chertkov O."/>
            <person name="Detter J.C."/>
            <person name="Han C."/>
            <person name="Tapia R."/>
            <person name="Larimer F."/>
            <person name="Land M."/>
            <person name="Hauser L."/>
            <person name="Kyrpides N."/>
            <person name="Mikhailova N."/>
            <person name="Sorokin D.Y."/>
            <person name="Muyzer G."/>
            <person name="Woyke T."/>
        </authorList>
    </citation>
    <scope>NUCLEOTIDE SEQUENCE [LARGE SCALE GENOMIC DNA]</scope>
    <source>
        <strain evidence="7">DSM 19089 / UNIQEM U267 / AHT2</strain>
    </source>
</reference>
<feature type="region of interest" description="Disordered" evidence="4">
    <location>
        <begin position="1"/>
        <end position="25"/>
    </location>
</feature>
<dbReference type="Proteomes" id="UP000001508">
    <property type="component" value="Chromosome"/>
</dbReference>
<gene>
    <name evidence="6" type="ordered locus">DaAHT2_2101</name>
</gene>
<keyword evidence="3" id="KW-0804">Transcription</keyword>
<dbReference type="EMBL" id="CP001940">
    <property type="protein sequence ID" value="ADH86772.1"/>
    <property type="molecule type" value="Genomic_DNA"/>
</dbReference>
<evidence type="ECO:0000256" key="3">
    <source>
        <dbReference type="ARBA" id="ARBA00023163"/>
    </source>
</evidence>
<dbReference type="SMART" id="SM00418">
    <property type="entry name" value="HTH_ARSR"/>
    <property type="match status" value="1"/>
</dbReference>
<dbReference type="InterPro" id="IPR036388">
    <property type="entry name" value="WH-like_DNA-bd_sf"/>
</dbReference>
<dbReference type="SUPFAM" id="SSF46785">
    <property type="entry name" value="Winged helix' DNA-binding domain"/>
    <property type="match status" value="1"/>
</dbReference>
<accession>D6Z5N5</accession>
<dbReference type="InterPro" id="IPR051011">
    <property type="entry name" value="Metal_resp_trans_reg"/>
</dbReference>
<dbReference type="PANTHER" id="PTHR43132:SF2">
    <property type="entry name" value="ARSENICAL RESISTANCE OPERON REPRESSOR ARSR-RELATED"/>
    <property type="match status" value="1"/>
</dbReference>
<proteinExistence type="predicted"/>
<dbReference type="NCBIfam" id="NF033788">
    <property type="entry name" value="HTH_metalloreg"/>
    <property type="match status" value="1"/>
</dbReference>
<dbReference type="HOGENOM" id="CLU_097806_6_2_7"/>
<dbReference type="PROSITE" id="PS50987">
    <property type="entry name" value="HTH_ARSR_2"/>
    <property type="match status" value="1"/>
</dbReference>
<dbReference type="InterPro" id="IPR001845">
    <property type="entry name" value="HTH_ArsR_DNA-bd_dom"/>
</dbReference>
<dbReference type="PANTHER" id="PTHR43132">
    <property type="entry name" value="ARSENICAL RESISTANCE OPERON REPRESSOR ARSR-RELATED"/>
    <property type="match status" value="1"/>
</dbReference>